<accession>A0A926F9Y7</accession>
<dbReference type="AlphaFoldDB" id="A0A926F9Y7"/>
<organism evidence="1 2">
    <name type="scientific">Jilunia laotingensis</name>
    <dbReference type="NCBI Taxonomy" id="2763675"/>
    <lineage>
        <taxon>Bacteria</taxon>
        <taxon>Pseudomonadati</taxon>
        <taxon>Bacteroidota</taxon>
        <taxon>Bacteroidia</taxon>
        <taxon>Bacteroidales</taxon>
        <taxon>Bacteroidaceae</taxon>
        <taxon>Jilunia</taxon>
    </lineage>
</organism>
<reference evidence="1" key="1">
    <citation type="submission" date="2020-08" db="EMBL/GenBank/DDBJ databases">
        <title>Genome public.</title>
        <authorList>
            <person name="Liu C."/>
            <person name="Sun Q."/>
        </authorList>
    </citation>
    <scope>NUCLEOTIDE SEQUENCE</scope>
    <source>
        <strain evidence="1">N12</strain>
    </source>
</reference>
<dbReference type="EMBL" id="JACRTF010000001">
    <property type="protein sequence ID" value="MBC8594549.1"/>
    <property type="molecule type" value="Genomic_DNA"/>
</dbReference>
<name>A0A926F9Y7_9BACT</name>
<dbReference type="RefSeq" id="WP_262435642.1">
    <property type="nucleotide sequence ID" value="NZ_JACRTF010000001.1"/>
</dbReference>
<protein>
    <submittedName>
        <fullName evidence="1">Uncharacterized protein</fullName>
    </submittedName>
</protein>
<dbReference type="Proteomes" id="UP000651085">
    <property type="component" value="Unassembled WGS sequence"/>
</dbReference>
<proteinExistence type="predicted"/>
<sequence>MKNSILSLPNETIGSVLRELYAPYEKNLRNMFNDSNTEFSITPKQVVEAFRSHGLEEYAIQFYVAFYGFFLGIRNKKASETYQEVKSLIAAYRMADELGVNVSEIDPEKALEYYKNKKS</sequence>
<comment type="caution">
    <text evidence="1">The sequence shown here is derived from an EMBL/GenBank/DDBJ whole genome shotgun (WGS) entry which is preliminary data.</text>
</comment>
<gene>
    <name evidence="1" type="ORF">H8744_15155</name>
</gene>
<evidence type="ECO:0000313" key="2">
    <source>
        <dbReference type="Proteomes" id="UP000651085"/>
    </source>
</evidence>
<evidence type="ECO:0000313" key="1">
    <source>
        <dbReference type="EMBL" id="MBC8594549.1"/>
    </source>
</evidence>
<keyword evidence="2" id="KW-1185">Reference proteome</keyword>